<sequence length="68" mass="7697">MSDHLFLYVIRSLGHVKSGLCVGNWNIVCINADNISLTRGVLLFVPTMIMQWRVLFALVIEGNYSTKQ</sequence>
<gene>
    <name evidence="1" type="ORF">EYC80_008136</name>
</gene>
<dbReference type="EMBL" id="VIGI01000013">
    <property type="protein sequence ID" value="KAB8292404.1"/>
    <property type="molecule type" value="Genomic_DNA"/>
</dbReference>
<reference evidence="1 2" key="1">
    <citation type="submission" date="2019-06" db="EMBL/GenBank/DDBJ databases">
        <title>Genome Sequence of the Brown Rot Fungal Pathogen Monilinia laxa.</title>
        <authorList>
            <person name="De Miccolis Angelini R.M."/>
            <person name="Landi L."/>
            <person name="Abate D."/>
            <person name="Pollastro S."/>
            <person name="Romanazzi G."/>
            <person name="Faretra F."/>
        </authorList>
    </citation>
    <scope>NUCLEOTIDE SEQUENCE [LARGE SCALE GENOMIC DNA]</scope>
    <source>
        <strain evidence="1 2">Mlax316</strain>
    </source>
</reference>
<comment type="caution">
    <text evidence="1">The sequence shown here is derived from an EMBL/GenBank/DDBJ whole genome shotgun (WGS) entry which is preliminary data.</text>
</comment>
<keyword evidence="2" id="KW-1185">Reference proteome</keyword>
<dbReference type="AlphaFoldDB" id="A0A5N6JVM1"/>
<accession>A0A5N6JVM1</accession>
<name>A0A5N6JVM1_MONLA</name>
<dbReference type="Proteomes" id="UP000326757">
    <property type="component" value="Unassembled WGS sequence"/>
</dbReference>
<evidence type="ECO:0000313" key="2">
    <source>
        <dbReference type="Proteomes" id="UP000326757"/>
    </source>
</evidence>
<evidence type="ECO:0000313" key="1">
    <source>
        <dbReference type="EMBL" id="KAB8292404.1"/>
    </source>
</evidence>
<organism evidence="1 2">
    <name type="scientific">Monilinia laxa</name>
    <name type="common">Brown rot fungus</name>
    <name type="synonym">Sclerotinia laxa</name>
    <dbReference type="NCBI Taxonomy" id="61186"/>
    <lineage>
        <taxon>Eukaryota</taxon>
        <taxon>Fungi</taxon>
        <taxon>Dikarya</taxon>
        <taxon>Ascomycota</taxon>
        <taxon>Pezizomycotina</taxon>
        <taxon>Leotiomycetes</taxon>
        <taxon>Helotiales</taxon>
        <taxon>Sclerotiniaceae</taxon>
        <taxon>Monilinia</taxon>
    </lineage>
</organism>
<proteinExistence type="predicted"/>
<protein>
    <submittedName>
        <fullName evidence="1">Uncharacterized protein</fullName>
    </submittedName>
</protein>